<keyword evidence="1" id="KW-1133">Transmembrane helix</keyword>
<organism evidence="2 3">
    <name type="scientific">Larinioides sclopetarius</name>
    <dbReference type="NCBI Taxonomy" id="280406"/>
    <lineage>
        <taxon>Eukaryota</taxon>
        <taxon>Metazoa</taxon>
        <taxon>Ecdysozoa</taxon>
        <taxon>Arthropoda</taxon>
        <taxon>Chelicerata</taxon>
        <taxon>Arachnida</taxon>
        <taxon>Araneae</taxon>
        <taxon>Araneomorphae</taxon>
        <taxon>Entelegynae</taxon>
        <taxon>Araneoidea</taxon>
        <taxon>Araneidae</taxon>
        <taxon>Larinioides</taxon>
    </lineage>
</organism>
<keyword evidence="1" id="KW-0812">Transmembrane</keyword>
<evidence type="ECO:0000313" key="2">
    <source>
        <dbReference type="EMBL" id="CAL1295423.1"/>
    </source>
</evidence>
<dbReference type="AlphaFoldDB" id="A0AAV2BH06"/>
<dbReference type="Proteomes" id="UP001497382">
    <property type="component" value="Unassembled WGS sequence"/>
</dbReference>
<evidence type="ECO:0000256" key="1">
    <source>
        <dbReference type="SAM" id="Phobius"/>
    </source>
</evidence>
<proteinExistence type="predicted"/>
<accession>A0AAV2BH06</accession>
<name>A0AAV2BH06_9ARAC</name>
<feature type="transmembrane region" description="Helical" evidence="1">
    <location>
        <begin position="6"/>
        <end position="28"/>
    </location>
</feature>
<dbReference type="EMBL" id="CAXIEN010000370">
    <property type="protein sequence ID" value="CAL1295423.1"/>
    <property type="molecule type" value="Genomic_DNA"/>
</dbReference>
<evidence type="ECO:0000313" key="3">
    <source>
        <dbReference type="Proteomes" id="UP001497382"/>
    </source>
</evidence>
<reference evidence="2 3" key="1">
    <citation type="submission" date="2024-04" db="EMBL/GenBank/DDBJ databases">
        <authorList>
            <person name="Rising A."/>
            <person name="Reimegard J."/>
            <person name="Sonavane S."/>
            <person name="Akerstrom W."/>
            <person name="Nylinder S."/>
            <person name="Hedman E."/>
            <person name="Kallberg Y."/>
        </authorList>
    </citation>
    <scope>NUCLEOTIDE SEQUENCE [LARGE SCALE GENOMIC DNA]</scope>
</reference>
<comment type="caution">
    <text evidence="2">The sequence shown here is derived from an EMBL/GenBank/DDBJ whole genome shotgun (WGS) entry which is preliminary data.</text>
</comment>
<gene>
    <name evidence="2" type="ORF">LARSCL_LOCUS19264</name>
</gene>
<keyword evidence="3" id="KW-1185">Reference proteome</keyword>
<protein>
    <submittedName>
        <fullName evidence="2">Uncharacterized protein</fullName>
    </submittedName>
</protein>
<keyword evidence="1" id="KW-0472">Membrane</keyword>
<sequence length="30" mass="3540">MPGMIPVYYLIICILHYVISTIYESFLFSI</sequence>